<dbReference type="InterPro" id="IPR016454">
    <property type="entry name" value="Cysteine_dSase"/>
</dbReference>
<comment type="cofactor">
    <cofactor evidence="1">
        <name>pyridoxal 5'-phosphate</name>
        <dbReference type="ChEBI" id="CHEBI:597326"/>
    </cofactor>
</comment>
<dbReference type="NCBIfam" id="NF002806">
    <property type="entry name" value="PRK02948.1"/>
    <property type="match status" value="1"/>
</dbReference>
<dbReference type="InterPro" id="IPR000192">
    <property type="entry name" value="Aminotrans_V_dom"/>
</dbReference>
<dbReference type="InterPro" id="IPR015422">
    <property type="entry name" value="PyrdxlP-dep_Trfase_small"/>
</dbReference>
<evidence type="ECO:0000256" key="1">
    <source>
        <dbReference type="ARBA" id="ARBA00001933"/>
    </source>
</evidence>
<dbReference type="Gene3D" id="1.10.260.50">
    <property type="match status" value="1"/>
</dbReference>
<accession>A0ABV8AYN9</accession>
<comment type="caution">
    <text evidence="4">The sequence shown here is derived from an EMBL/GenBank/DDBJ whole genome shotgun (WGS) entry which is preliminary data.</text>
</comment>
<gene>
    <name evidence="4" type="ORF">ACFOU2_05920</name>
</gene>
<evidence type="ECO:0000259" key="3">
    <source>
        <dbReference type="Pfam" id="PF00266"/>
    </source>
</evidence>
<dbReference type="RefSeq" id="WP_377913113.1">
    <property type="nucleotide sequence ID" value="NZ_JBHRZT010000020.1"/>
</dbReference>
<dbReference type="Pfam" id="PF00266">
    <property type="entry name" value="Aminotran_5"/>
    <property type="match status" value="1"/>
</dbReference>
<dbReference type="PANTHER" id="PTHR11601:SF36">
    <property type="entry name" value="CYSTEINE DESULFURASE NIFS-RELATED"/>
    <property type="match status" value="1"/>
</dbReference>
<dbReference type="EMBL" id="JBHRZT010000020">
    <property type="protein sequence ID" value="MFC3883073.1"/>
    <property type="molecule type" value="Genomic_DNA"/>
</dbReference>
<dbReference type="Gene3D" id="3.90.1150.10">
    <property type="entry name" value="Aspartate Aminotransferase, domain 1"/>
    <property type="match status" value="1"/>
</dbReference>
<evidence type="ECO:0000256" key="2">
    <source>
        <dbReference type="ARBA" id="ARBA00022898"/>
    </source>
</evidence>
<dbReference type="InterPro" id="IPR015424">
    <property type="entry name" value="PyrdxlP-dep_Trfase"/>
</dbReference>
<keyword evidence="2" id="KW-0663">Pyridoxal phosphate</keyword>
<feature type="domain" description="Aminotransferase class V" evidence="3">
    <location>
        <begin position="2"/>
        <end position="364"/>
    </location>
</feature>
<keyword evidence="5" id="KW-1185">Reference proteome</keyword>
<reference evidence="5" key="1">
    <citation type="journal article" date="2019" name="Int. J. Syst. Evol. Microbiol.">
        <title>The Global Catalogue of Microorganisms (GCM) 10K type strain sequencing project: providing services to taxonomists for standard genome sequencing and annotation.</title>
        <authorList>
            <consortium name="The Broad Institute Genomics Platform"/>
            <consortium name="The Broad Institute Genome Sequencing Center for Infectious Disease"/>
            <person name="Wu L."/>
            <person name="Ma J."/>
        </authorList>
    </citation>
    <scope>NUCLEOTIDE SEQUENCE [LARGE SCALE GENOMIC DNA]</scope>
    <source>
        <strain evidence="5">CCUG 61889</strain>
    </source>
</reference>
<dbReference type="SUPFAM" id="SSF53383">
    <property type="entry name" value="PLP-dependent transferases"/>
    <property type="match status" value="1"/>
</dbReference>
<evidence type="ECO:0000313" key="5">
    <source>
        <dbReference type="Proteomes" id="UP001595752"/>
    </source>
</evidence>
<evidence type="ECO:0000313" key="4">
    <source>
        <dbReference type="EMBL" id="MFC3883073.1"/>
    </source>
</evidence>
<name>A0ABV8AYN9_9BACI</name>
<dbReference type="Gene3D" id="3.40.640.10">
    <property type="entry name" value="Type I PLP-dependent aspartate aminotransferase-like (Major domain)"/>
    <property type="match status" value="1"/>
</dbReference>
<dbReference type="PANTHER" id="PTHR11601">
    <property type="entry name" value="CYSTEINE DESULFURYLASE FAMILY MEMBER"/>
    <property type="match status" value="1"/>
</dbReference>
<dbReference type="InterPro" id="IPR015421">
    <property type="entry name" value="PyrdxlP-dep_Trfase_major"/>
</dbReference>
<proteinExistence type="predicted"/>
<dbReference type="PIRSF" id="PIRSF005572">
    <property type="entry name" value="NifS"/>
    <property type="match status" value="1"/>
</dbReference>
<protein>
    <submittedName>
        <fullName evidence="4">IscS subfamily cysteine desulfurase</fullName>
    </submittedName>
</protein>
<dbReference type="Proteomes" id="UP001595752">
    <property type="component" value="Unassembled WGS sequence"/>
</dbReference>
<organism evidence="4 5">
    <name type="scientific">Bacillus songklensis</name>
    <dbReference type="NCBI Taxonomy" id="1069116"/>
    <lineage>
        <taxon>Bacteria</taxon>
        <taxon>Bacillati</taxon>
        <taxon>Bacillota</taxon>
        <taxon>Bacilli</taxon>
        <taxon>Bacillales</taxon>
        <taxon>Bacillaceae</taxon>
        <taxon>Bacillus</taxon>
    </lineage>
</organism>
<sequence>MIYLDYASTTPMSEKAIEAYTKTASLFFGNTNSLHDIGTGANDVLTLCRRQFAHFINGDEKGVYFTSGGSEANYLAIRSLIKGSDASNRHIITTQIEHSSILNLCGQLEEEGYTVTYLPVDKWGMISLSDLQKAVTSKTTLVSIQHANHEIGTIQPIQKIGRFLKEKNILFHCDCVQSFGKLPIDVQLYGVDSLSVSSHKIYGPKGVGAVYIHPSVSWNSVYRNANHQSGFRPGTIDVPGVASFITAAQEAYSRIEEQRELHEQLRTKWMTLMEPFKKFITIEGHPSQRLPSVIGMTIDKIQGQYVMLQCNRHQIAISTGSACHAGLQHPSKTMTAIGKSNDEAKQFIRISFGTNTSYNDLKHLYTVLRKVMEEFHCVTM</sequence>